<accession>T0IS01</accession>
<dbReference type="eggNOG" id="ENOG5032TEX">
    <property type="taxonomic scope" value="Bacteria"/>
</dbReference>
<sequence>MTDYMVTGLVKRRAALAGDMKRAQEALSQMARDLETLDAAIKLVAPDMEIEAIAPKFVKPPEDWSRRGEMSRQVLSILRTSPKPLTAREIASRMIVDRGLAATPKLLNLMTRRVSTCLRDRREQGLVRNPDTRVGLWMEWEVVR</sequence>
<comment type="caution">
    <text evidence="1">The sequence shown here is derived from an EMBL/GenBank/DDBJ whole genome shotgun (WGS) entry which is preliminary data.</text>
</comment>
<gene>
    <name evidence="1" type="ORF">RLDS_20155</name>
</gene>
<name>T0IS01_9SPHN</name>
<reference evidence="1 2" key="1">
    <citation type="journal article" date="2013" name="Genome Announc.">
        <title>Draft Genome Sequence of Sphingobium lactosutens Strain DS20T, Isolated from a Hexachlorocyclohexane Dumpsite.</title>
        <authorList>
            <person name="Kumar R."/>
            <person name="Dwivedi V."/>
            <person name="Negi V."/>
            <person name="Khurana J.P."/>
            <person name="Lal R."/>
        </authorList>
    </citation>
    <scope>NUCLEOTIDE SEQUENCE [LARGE SCALE GENOMIC DNA]</scope>
    <source>
        <strain evidence="1 2">DS20</strain>
    </source>
</reference>
<protein>
    <recommendedName>
        <fullName evidence="3">HTH HARE-type domain-containing protein</fullName>
    </recommendedName>
</protein>
<dbReference type="AlphaFoldDB" id="T0IS01"/>
<proteinExistence type="predicted"/>
<evidence type="ECO:0008006" key="3">
    <source>
        <dbReference type="Google" id="ProtNLM"/>
    </source>
</evidence>
<organism evidence="1 2">
    <name type="scientific">Sphingobium lactosutens DS20</name>
    <dbReference type="NCBI Taxonomy" id="1331060"/>
    <lineage>
        <taxon>Bacteria</taxon>
        <taxon>Pseudomonadati</taxon>
        <taxon>Pseudomonadota</taxon>
        <taxon>Alphaproteobacteria</taxon>
        <taxon>Sphingomonadales</taxon>
        <taxon>Sphingomonadaceae</taxon>
        <taxon>Sphingobium</taxon>
    </lineage>
</organism>
<dbReference type="OrthoDB" id="7847585at2"/>
<dbReference type="EMBL" id="ATDP01000103">
    <property type="protein sequence ID" value="EQB12449.1"/>
    <property type="molecule type" value="Genomic_DNA"/>
</dbReference>
<dbReference type="PATRIC" id="fig|1331060.3.peg.3892"/>
<dbReference type="Proteomes" id="UP000015531">
    <property type="component" value="Unassembled WGS sequence"/>
</dbReference>
<keyword evidence="2" id="KW-1185">Reference proteome</keyword>
<evidence type="ECO:0000313" key="1">
    <source>
        <dbReference type="EMBL" id="EQB12449.1"/>
    </source>
</evidence>
<evidence type="ECO:0000313" key="2">
    <source>
        <dbReference type="Proteomes" id="UP000015531"/>
    </source>
</evidence>